<dbReference type="InterPro" id="IPR058032">
    <property type="entry name" value="CDP1-like_a_solenoid_1"/>
</dbReference>
<dbReference type="GeneID" id="17357322"/>
<sequence>MTGSLAAAVGRAAGGDGMGSAGQEQGRERTGTLSLPLDYYRMLGVSGVCSRDSLARALEKALTNPRGVGYSQQCLLARGSALKRAVEALLDPQARRAYDDALRTGQITEDVPDEFVPGVLALLVEAGEAQTVVAAGEEWLSTHRRDSRVRDVALSTALAHRAVAEACVKKQGDAASAAGMLRVAGELLRRHRAAPGLQAEVASALAELQPSLACQLVALPLEQFRERERGVQVAIAVLTDTSGAKRGMGKQQFLDRLSEHLTAEEQVAVFEAAGTRYAELPSELYDVALAYIAGAAATGRAAQLDRALAALEAAAAAVPPGATGQSSDSGVRQLAERRAIDERHRRQVAYAVCQLLLGETAAAADTLGLAPGSTVKCERSMLAFIKANCPDRDDPLPGMCVLAQRWVADVALGSFRGTQGTPFSLQAWFELEPVRRYLSRREHGISASHPLLAVAQRAGGVLSAPLVGGMAGVLAFMGLLVNPRQLGQEAEEEEGSYDDEEELGMDGPVAAGGMPGSSGPQAAAAVQEAPPQTLRDQAAAGMGRRATAAPPAAPPPRVPAGRSPAEVAAAAAARDMSQVDMRASRSARPGASPVPARELQPRHTARPELTATANSIPAPPAPVELPPPVSRDVEGEDFDANIAFAMQPVQQLTPLDGEERMWDTVEQRNVRWGRLVATVALLAGGGFLLGRAALLRQQQGAGLSPAAAPPAAVAARAAAPVVQLSRSEAASVIGRWQGIKAAALGPEHDIGGLGAILRGDVLGQWQERAQQIQKKGWHYLHTMEASQINGVEVGADGVASVSATFREAVQAHRGANEPMQAFRSEYSVDYELMHEGGSWVITGAVVRY</sequence>
<dbReference type="Pfam" id="PF25515">
    <property type="entry name" value="Arm_PDR"/>
    <property type="match status" value="1"/>
</dbReference>
<dbReference type="EMBL" id="GL433838">
    <property type="protein sequence ID" value="EFN58223.1"/>
    <property type="molecule type" value="Genomic_DNA"/>
</dbReference>
<keyword evidence="6" id="KW-1185">Reference proteome</keyword>
<feature type="domain" description="Plastid division protein CDP1-like 2nd alpha solenoid" evidence="3">
    <location>
        <begin position="260"/>
        <end position="455"/>
    </location>
</feature>
<dbReference type="Proteomes" id="UP000008141">
    <property type="component" value="Unassembled WGS sequence"/>
</dbReference>
<feature type="compositionally biased region" description="Acidic residues" evidence="1">
    <location>
        <begin position="489"/>
        <end position="504"/>
    </location>
</feature>
<dbReference type="InterPro" id="IPR057137">
    <property type="entry name" value="CDP1-like_a_solenoid_2"/>
</dbReference>
<proteinExistence type="predicted"/>
<evidence type="ECO:0000313" key="5">
    <source>
        <dbReference type="EMBL" id="EFN58223.1"/>
    </source>
</evidence>
<evidence type="ECO:0000259" key="4">
    <source>
        <dbReference type="Pfam" id="PF25515"/>
    </source>
</evidence>
<feature type="region of interest" description="Disordered" evidence="1">
    <location>
        <begin position="487"/>
        <end position="603"/>
    </location>
</feature>
<feature type="region of interest" description="Disordered" evidence="1">
    <location>
        <begin position="9"/>
        <end position="28"/>
    </location>
</feature>
<dbReference type="OrthoDB" id="512200at2759"/>
<accession>E1Z7S6</accession>
<organism evidence="6">
    <name type="scientific">Chlorella variabilis</name>
    <name type="common">Green alga</name>
    <dbReference type="NCBI Taxonomy" id="554065"/>
    <lineage>
        <taxon>Eukaryota</taxon>
        <taxon>Viridiplantae</taxon>
        <taxon>Chlorophyta</taxon>
        <taxon>core chlorophytes</taxon>
        <taxon>Trebouxiophyceae</taxon>
        <taxon>Chlorellales</taxon>
        <taxon>Chlorellaceae</taxon>
        <taxon>Chlorella clade</taxon>
        <taxon>Chlorella</taxon>
    </lineage>
</organism>
<feature type="compositionally biased region" description="Low complexity" evidence="1">
    <location>
        <begin position="559"/>
        <end position="573"/>
    </location>
</feature>
<dbReference type="RefSeq" id="XP_005850325.1">
    <property type="nucleotide sequence ID" value="XM_005850263.1"/>
</dbReference>
<evidence type="ECO:0000259" key="3">
    <source>
        <dbReference type="Pfam" id="PF23468"/>
    </source>
</evidence>
<dbReference type="Pfam" id="PF23468">
    <property type="entry name" value="ARC6"/>
    <property type="match status" value="1"/>
</dbReference>
<protein>
    <submittedName>
        <fullName evidence="5">Uncharacterized protein</fullName>
    </submittedName>
</protein>
<reference evidence="5 6" key="1">
    <citation type="journal article" date="2010" name="Plant Cell">
        <title>The Chlorella variabilis NC64A genome reveals adaptation to photosymbiosis, coevolution with viruses, and cryptic sex.</title>
        <authorList>
            <person name="Blanc G."/>
            <person name="Duncan G."/>
            <person name="Agarkova I."/>
            <person name="Borodovsky M."/>
            <person name="Gurnon J."/>
            <person name="Kuo A."/>
            <person name="Lindquist E."/>
            <person name="Lucas S."/>
            <person name="Pangilinan J."/>
            <person name="Polle J."/>
            <person name="Salamov A."/>
            <person name="Terry A."/>
            <person name="Yamada T."/>
            <person name="Dunigan D.D."/>
            <person name="Grigoriev I.V."/>
            <person name="Claverie J.M."/>
            <person name="Van Etten J.L."/>
        </authorList>
    </citation>
    <scope>NUCLEOTIDE SEQUENCE [LARGE SCALE GENOMIC DNA]</scope>
    <source>
        <strain evidence="5 6">NC64A</strain>
    </source>
</reference>
<dbReference type="PANTHER" id="PTHR33925:SF1">
    <property type="entry name" value="PROTEIN ACCUMULATION AND REPLICATION OF CHLOROPLASTS 6, CHLOROPLASTIC"/>
    <property type="match status" value="1"/>
</dbReference>
<gene>
    <name evidence="5" type="ORF">CHLNCDRAFT_50630</name>
</gene>
<dbReference type="STRING" id="554065.E1Z7S6"/>
<dbReference type="KEGG" id="cvr:CHLNCDRAFT_50630"/>
<evidence type="ECO:0000259" key="2">
    <source>
        <dbReference type="Pfam" id="PF13355"/>
    </source>
</evidence>
<dbReference type="AlphaFoldDB" id="E1Z7S6"/>
<dbReference type="eggNOG" id="ENOG502QQSA">
    <property type="taxonomic scope" value="Eukaryota"/>
</dbReference>
<evidence type="ECO:0000256" key="1">
    <source>
        <dbReference type="SAM" id="MobiDB-lite"/>
    </source>
</evidence>
<dbReference type="InterPro" id="IPR044685">
    <property type="entry name" value="CPD1-like"/>
</dbReference>
<feature type="domain" description="Plastid division protein CDP1-like 1st alpha solenoid" evidence="4">
    <location>
        <begin position="110"/>
        <end position="244"/>
    </location>
</feature>
<feature type="domain" description="Plastid division protein CDP1-like IMS" evidence="2">
    <location>
        <begin position="729"/>
        <end position="842"/>
    </location>
</feature>
<evidence type="ECO:0000313" key="6">
    <source>
        <dbReference type="Proteomes" id="UP000008141"/>
    </source>
</evidence>
<dbReference type="PANTHER" id="PTHR33925">
    <property type="entry name" value="PLASTID DIVISION PROTEIN CDP1, CHLOROPLASTIC-RELATED"/>
    <property type="match status" value="1"/>
</dbReference>
<dbReference type="FunCoup" id="E1Z7S6">
    <property type="interactions" value="527"/>
</dbReference>
<dbReference type="InParanoid" id="E1Z7S6"/>
<dbReference type="Pfam" id="PF13355">
    <property type="entry name" value="ARC6-like_IMS"/>
    <property type="match status" value="1"/>
</dbReference>
<feature type="compositionally biased region" description="Low complexity" evidence="1">
    <location>
        <begin position="520"/>
        <end position="550"/>
    </location>
</feature>
<name>E1Z7S6_CHLVA</name>
<dbReference type="InterPro" id="IPR025344">
    <property type="entry name" value="CDP1-like_IMS"/>
</dbReference>